<gene>
    <name evidence="2" type="ORF">METZ01_LOCUS278557</name>
</gene>
<accession>A0A382KQF4</accession>
<evidence type="ECO:0000259" key="1">
    <source>
        <dbReference type="Pfam" id="PF20703"/>
    </source>
</evidence>
<sequence>MTHDQVRNPFPGLRPFEFADNHLFFGRDEQITELTTRLRKNRFVAVVGTSGSGKSSLVRAGLMPELLSGTMASAGSSWETTIMRPGGDPLTNLADAIVETDLYDSEEEDIASQIRATLTRSGLGLVETIRQSELPEGTNFLLVVDQFEEIFRFRRSDDATDEQAAFFVNLLLEASAQENLPLYIIITMRSDFLGECSQFPRLADTVNEGEFLIPRLNRDQRKEAIIGPVKVAGSDITDRLLLRLLNDIGDDPDQLPILQHSLMRTWDYWTKKQINTHLDLEDYNATGGMDEALSRHADEVYAELPDDDYRWITQKLFKSLTEKVDENRGVRRPMAFRELCEIIEENEEQISFVINEYRKVGRTFLMPGEKNKITSKTIIDISHESLMRVWTTLKSWVEDESQSARIY</sequence>
<feature type="non-terminal residue" evidence="2">
    <location>
        <position position="407"/>
    </location>
</feature>
<dbReference type="InterPro" id="IPR027417">
    <property type="entry name" value="P-loop_NTPase"/>
</dbReference>
<evidence type="ECO:0000313" key="2">
    <source>
        <dbReference type="EMBL" id="SVC25703.1"/>
    </source>
</evidence>
<dbReference type="SUPFAM" id="SSF52540">
    <property type="entry name" value="P-loop containing nucleoside triphosphate hydrolases"/>
    <property type="match status" value="1"/>
</dbReference>
<dbReference type="Pfam" id="PF20703">
    <property type="entry name" value="nSTAND1"/>
    <property type="match status" value="1"/>
</dbReference>
<name>A0A382KQF4_9ZZZZ</name>
<protein>
    <recommendedName>
        <fullName evidence="1">Novel STAND NTPase 1 domain-containing protein</fullName>
    </recommendedName>
</protein>
<organism evidence="2">
    <name type="scientific">marine metagenome</name>
    <dbReference type="NCBI Taxonomy" id="408172"/>
    <lineage>
        <taxon>unclassified sequences</taxon>
        <taxon>metagenomes</taxon>
        <taxon>ecological metagenomes</taxon>
    </lineage>
</organism>
<feature type="domain" description="Novel STAND NTPase 1" evidence="1">
    <location>
        <begin position="9"/>
        <end position="406"/>
    </location>
</feature>
<proteinExistence type="predicted"/>
<dbReference type="EMBL" id="UINC01081646">
    <property type="protein sequence ID" value="SVC25703.1"/>
    <property type="molecule type" value="Genomic_DNA"/>
</dbReference>
<reference evidence="2" key="1">
    <citation type="submission" date="2018-05" db="EMBL/GenBank/DDBJ databases">
        <authorList>
            <person name="Lanie J.A."/>
            <person name="Ng W.-L."/>
            <person name="Kazmierczak K.M."/>
            <person name="Andrzejewski T.M."/>
            <person name="Davidsen T.M."/>
            <person name="Wayne K.J."/>
            <person name="Tettelin H."/>
            <person name="Glass J.I."/>
            <person name="Rusch D."/>
            <person name="Podicherti R."/>
            <person name="Tsui H.-C.T."/>
            <person name="Winkler M.E."/>
        </authorList>
    </citation>
    <scope>NUCLEOTIDE SEQUENCE</scope>
</reference>
<dbReference type="InterPro" id="IPR049052">
    <property type="entry name" value="nSTAND1"/>
</dbReference>
<dbReference type="AlphaFoldDB" id="A0A382KQF4"/>
<dbReference type="Gene3D" id="3.40.50.300">
    <property type="entry name" value="P-loop containing nucleotide triphosphate hydrolases"/>
    <property type="match status" value="1"/>
</dbReference>